<feature type="non-terminal residue" evidence="3">
    <location>
        <position position="195"/>
    </location>
</feature>
<sequence>MSISTCARFCSSLTGMSKNLPSSKNGSSSKLIEGAETCVKQWAALQNKKEIPTTSTSSDNTATFTFKLGRTAGGDLSSNLSVTSSESSDILESDYSEKSDEQNSQKFQNPHVGVRSPSNNNVTTTVNHSLVHKEEKDESHDAADIKCNDSEKSELDDGNDTDEDETDNKSEESSSNQTESGRKYNFDHFQIIKTV</sequence>
<protein>
    <submittedName>
        <fullName evidence="3">Protein kinase DC2-like</fullName>
    </submittedName>
</protein>
<dbReference type="Proteomes" id="UP000694904">
    <property type="component" value="Unplaced"/>
</dbReference>
<feature type="compositionally biased region" description="Basic and acidic residues" evidence="1">
    <location>
        <begin position="131"/>
        <end position="155"/>
    </location>
</feature>
<keyword evidence="2" id="KW-1185">Reference proteome</keyword>
<evidence type="ECO:0000313" key="2">
    <source>
        <dbReference type="Proteomes" id="UP000694904"/>
    </source>
</evidence>
<organism evidence="2 3">
    <name type="scientific">Drosophila arizonae</name>
    <name type="common">Fruit fly</name>
    <dbReference type="NCBI Taxonomy" id="7263"/>
    <lineage>
        <taxon>Eukaryota</taxon>
        <taxon>Metazoa</taxon>
        <taxon>Ecdysozoa</taxon>
        <taxon>Arthropoda</taxon>
        <taxon>Hexapoda</taxon>
        <taxon>Insecta</taxon>
        <taxon>Pterygota</taxon>
        <taxon>Neoptera</taxon>
        <taxon>Endopterygota</taxon>
        <taxon>Diptera</taxon>
        <taxon>Brachycera</taxon>
        <taxon>Muscomorpha</taxon>
        <taxon>Ephydroidea</taxon>
        <taxon>Drosophilidae</taxon>
        <taxon>Drosophila</taxon>
    </lineage>
</organism>
<proteinExistence type="predicted"/>
<accession>A0ABM1Q0F5</accession>
<feature type="region of interest" description="Disordered" evidence="1">
    <location>
        <begin position="75"/>
        <end position="188"/>
    </location>
</feature>
<evidence type="ECO:0000256" key="1">
    <source>
        <dbReference type="SAM" id="MobiDB-lite"/>
    </source>
</evidence>
<feature type="compositionally biased region" description="Acidic residues" evidence="1">
    <location>
        <begin position="156"/>
        <end position="166"/>
    </location>
</feature>
<feature type="compositionally biased region" description="Low complexity" evidence="1">
    <location>
        <begin position="77"/>
        <end position="88"/>
    </location>
</feature>
<gene>
    <name evidence="3" type="primary">LOC108620546</name>
</gene>
<evidence type="ECO:0000313" key="3">
    <source>
        <dbReference type="RefSeq" id="XP_017872941.1"/>
    </source>
</evidence>
<name>A0ABM1Q0F5_DROAR</name>
<dbReference type="GeneID" id="108620546"/>
<dbReference type="RefSeq" id="XP_017872941.1">
    <property type="nucleotide sequence ID" value="XM_018017452.1"/>
</dbReference>
<reference evidence="3" key="1">
    <citation type="submission" date="2025-08" db="UniProtKB">
        <authorList>
            <consortium name="RefSeq"/>
        </authorList>
    </citation>
    <scope>IDENTIFICATION</scope>
    <source>
        <tissue evidence="3">Whole organism</tissue>
    </source>
</reference>